<evidence type="ECO:0000313" key="10">
    <source>
        <dbReference type="WBParaSite" id="jg17721"/>
    </source>
</evidence>
<dbReference type="Pfam" id="PF00125">
    <property type="entry name" value="Histone"/>
    <property type="match status" value="1"/>
</dbReference>
<organism evidence="9 10">
    <name type="scientific">Ditylenchus dipsaci</name>
    <dbReference type="NCBI Taxonomy" id="166011"/>
    <lineage>
        <taxon>Eukaryota</taxon>
        <taxon>Metazoa</taxon>
        <taxon>Ecdysozoa</taxon>
        <taxon>Nematoda</taxon>
        <taxon>Chromadorea</taxon>
        <taxon>Rhabditida</taxon>
        <taxon>Tylenchina</taxon>
        <taxon>Tylenchomorpha</taxon>
        <taxon>Sphaerularioidea</taxon>
        <taxon>Anguinidae</taxon>
        <taxon>Anguininae</taxon>
        <taxon>Ditylenchus</taxon>
    </lineage>
</organism>
<protein>
    <submittedName>
        <fullName evidence="10">Histone H2A/H2B/H3 domain-containing protein</fullName>
    </submittedName>
</protein>
<dbReference type="WBParaSite" id="jg17721">
    <property type="protein sequence ID" value="jg17721"/>
    <property type="gene ID" value="jg17721"/>
</dbReference>
<dbReference type="Gene3D" id="1.10.20.10">
    <property type="entry name" value="Histone, subunit A"/>
    <property type="match status" value="1"/>
</dbReference>
<keyword evidence="7" id="KW-0544">Nucleosome core</keyword>
<dbReference type="InterPro" id="IPR009072">
    <property type="entry name" value="Histone-fold"/>
</dbReference>
<sequence>MVKLMQIARKSGPIALPNKSLKRSKSKKQENFLKEIRKYQRSTDLLVPKRSFIRLIREVGTEIKHDLRFTPGALMGLQEVSEVFIVGIMEDSNLCALHANRVTIMVKDIQLVRRIRGDLKQQPPMPAPRVYTSV</sequence>
<keyword evidence="6" id="KW-0539">Nucleus</keyword>
<evidence type="ECO:0000256" key="2">
    <source>
        <dbReference type="ARBA" id="ARBA00004286"/>
    </source>
</evidence>
<evidence type="ECO:0000259" key="8">
    <source>
        <dbReference type="Pfam" id="PF00125"/>
    </source>
</evidence>
<dbReference type="Proteomes" id="UP000887574">
    <property type="component" value="Unplaced"/>
</dbReference>
<dbReference type="SMART" id="SM00428">
    <property type="entry name" value="H3"/>
    <property type="match status" value="1"/>
</dbReference>
<dbReference type="CDD" id="cd22911">
    <property type="entry name" value="HFD_H3"/>
    <property type="match status" value="1"/>
</dbReference>
<proteinExistence type="inferred from homology"/>
<dbReference type="PANTHER" id="PTHR45810">
    <property type="entry name" value="HISTONE H3.2"/>
    <property type="match status" value="1"/>
</dbReference>
<keyword evidence="4" id="KW-0158">Chromosome</keyword>
<dbReference type="SUPFAM" id="SSF47113">
    <property type="entry name" value="Histone-fold"/>
    <property type="match status" value="1"/>
</dbReference>
<dbReference type="GO" id="GO:0005634">
    <property type="term" value="C:nucleus"/>
    <property type="evidence" value="ECO:0007669"/>
    <property type="project" value="UniProtKB-SubCell"/>
</dbReference>
<evidence type="ECO:0000313" key="9">
    <source>
        <dbReference type="Proteomes" id="UP000887574"/>
    </source>
</evidence>
<comment type="subcellular location">
    <subcellularLocation>
        <location evidence="2">Chromosome</location>
    </subcellularLocation>
    <subcellularLocation>
        <location evidence="1">Nucleus</location>
    </subcellularLocation>
</comment>
<evidence type="ECO:0000256" key="7">
    <source>
        <dbReference type="ARBA" id="ARBA00023269"/>
    </source>
</evidence>
<dbReference type="AlphaFoldDB" id="A0A915DAY6"/>
<evidence type="ECO:0000256" key="6">
    <source>
        <dbReference type="ARBA" id="ARBA00023242"/>
    </source>
</evidence>
<dbReference type="GO" id="GO:0046982">
    <property type="term" value="F:protein heterodimerization activity"/>
    <property type="evidence" value="ECO:0007669"/>
    <property type="project" value="InterPro"/>
</dbReference>
<dbReference type="GO" id="GO:0030527">
    <property type="term" value="F:structural constituent of chromatin"/>
    <property type="evidence" value="ECO:0007669"/>
    <property type="project" value="InterPro"/>
</dbReference>
<dbReference type="FunFam" id="1.10.20.10:FF:000085">
    <property type="entry name" value="Histone H3.2"/>
    <property type="match status" value="1"/>
</dbReference>
<evidence type="ECO:0000256" key="1">
    <source>
        <dbReference type="ARBA" id="ARBA00004123"/>
    </source>
</evidence>
<accession>A0A915DAY6</accession>
<name>A0A915DAY6_9BILA</name>
<evidence type="ECO:0000256" key="5">
    <source>
        <dbReference type="ARBA" id="ARBA00023125"/>
    </source>
</evidence>
<dbReference type="GO" id="GO:0000786">
    <property type="term" value="C:nucleosome"/>
    <property type="evidence" value="ECO:0007669"/>
    <property type="project" value="UniProtKB-KW"/>
</dbReference>
<comment type="similarity">
    <text evidence="3">Belongs to the histone H3 family.</text>
</comment>
<reference evidence="10" key="1">
    <citation type="submission" date="2022-11" db="UniProtKB">
        <authorList>
            <consortium name="WormBaseParasite"/>
        </authorList>
    </citation>
    <scope>IDENTIFICATION</scope>
</reference>
<evidence type="ECO:0000256" key="3">
    <source>
        <dbReference type="ARBA" id="ARBA00010343"/>
    </source>
</evidence>
<keyword evidence="9" id="KW-1185">Reference proteome</keyword>
<dbReference type="GO" id="GO:0003677">
    <property type="term" value="F:DNA binding"/>
    <property type="evidence" value="ECO:0007669"/>
    <property type="project" value="UniProtKB-KW"/>
</dbReference>
<evidence type="ECO:0000256" key="4">
    <source>
        <dbReference type="ARBA" id="ARBA00022454"/>
    </source>
</evidence>
<dbReference type="PANTHER" id="PTHR45810:SF1">
    <property type="entry name" value="HISTONE H3-LIKE CENTROMERIC PROTEIN A"/>
    <property type="match status" value="1"/>
</dbReference>
<dbReference type="InterPro" id="IPR007125">
    <property type="entry name" value="H2A/H2B/H3"/>
</dbReference>
<feature type="domain" description="Core Histone H2A/H2B/H3" evidence="8">
    <location>
        <begin position="29"/>
        <end position="115"/>
    </location>
</feature>
<dbReference type="InterPro" id="IPR000164">
    <property type="entry name" value="Histone_H3/CENP-A"/>
</dbReference>
<keyword evidence="5" id="KW-0238">DNA-binding</keyword>